<dbReference type="RefSeq" id="WP_276236590.1">
    <property type="nucleotide sequence ID" value="NZ_CP119989.1"/>
</dbReference>
<dbReference type="Proteomes" id="UP001596388">
    <property type="component" value="Unassembled WGS sequence"/>
</dbReference>
<sequence>MPGRSDPTRPVEAVQNAAVEHALTAGESRRALALAGALDPLRAAAGDDPALTALSTTLTAWLGLRERDPNFGAVPPSPPTPDPAAEQIASGEEGSPHPPAVVGAAVACERFDVSPPRAAALAGCSRAAVDRALADRERTTPDR</sequence>
<reference evidence="2 3" key="1">
    <citation type="journal article" date="2019" name="Int. J. Syst. Evol. Microbiol.">
        <title>The Global Catalogue of Microorganisms (GCM) 10K type strain sequencing project: providing services to taxonomists for standard genome sequencing and annotation.</title>
        <authorList>
            <consortium name="The Broad Institute Genomics Platform"/>
            <consortium name="The Broad Institute Genome Sequencing Center for Infectious Disease"/>
            <person name="Wu L."/>
            <person name="Ma J."/>
        </authorList>
    </citation>
    <scope>NUCLEOTIDE SEQUENCE [LARGE SCALE GENOMIC DNA]</scope>
    <source>
        <strain evidence="2 3">DT55</strain>
    </source>
</reference>
<dbReference type="EMBL" id="JBHTAG010000002">
    <property type="protein sequence ID" value="MFC7095927.1"/>
    <property type="molecule type" value="Genomic_DNA"/>
</dbReference>
<accession>A0ABD5WQY4</accession>
<gene>
    <name evidence="2" type="ORF">ACFQKD_01290</name>
</gene>
<organism evidence="2 3">
    <name type="scientific">Halobaculum marinum</name>
    <dbReference type="NCBI Taxonomy" id="3031996"/>
    <lineage>
        <taxon>Archaea</taxon>
        <taxon>Methanobacteriati</taxon>
        <taxon>Methanobacteriota</taxon>
        <taxon>Stenosarchaea group</taxon>
        <taxon>Halobacteria</taxon>
        <taxon>Halobacteriales</taxon>
        <taxon>Haloferacaceae</taxon>
        <taxon>Halobaculum</taxon>
    </lineage>
</organism>
<feature type="region of interest" description="Disordered" evidence="1">
    <location>
        <begin position="67"/>
        <end position="100"/>
    </location>
</feature>
<dbReference type="GeneID" id="79270195"/>
<dbReference type="AlphaFoldDB" id="A0ABD5WQY4"/>
<keyword evidence="3" id="KW-1185">Reference proteome</keyword>
<evidence type="ECO:0000313" key="2">
    <source>
        <dbReference type="EMBL" id="MFC7095927.1"/>
    </source>
</evidence>
<proteinExistence type="predicted"/>
<evidence type="ECO:0000256" key="1">
    <source>
        <dbReference type="SAM" id="MobiDB-lite"/>
    </source>
</evidence>
<protein>
    <submittedName>
        <fullName evidence="2">Uncharacterized protein</fullName>
    </submittedName>
</protein>
<evidence type="ECO:0000313" key="3">
    <source>
        <dbReference type="Proteomes" id="UP001596388"/>
    </source>
</evidence>
<name>A0ABD5WQY4_9EURY</name>
<comment type="caution">
    <text evidence="2">The sequence shown here is derived from an EMBL/GenBank/DDBJ whole genome shotgun (WGS) entry which is preliminary data.</text>
</comment>